<feature type="transmembrane region" description="Helical" evidence="1">
    <location>
        <begin position="333"/>
        <end position="354"/>
    </location>
</feature>
<accession>A0A7H0VH69</accession>
<gene>
    <name evidence="2" type="ORF">H4K34_04255</name>
</gene>
<evidence type="ECO:0000313" key="3">
    <source>
        <dbReference type="Proteomes" id="UP000516305"/>
    </source>
</evidence>
<name>A0A7H0VH69_9FLAO</name>
<feature type="transmembrane region" description="Helical" evidence="1">
    <location>
        <begin position="273"/>
        <end position="292"/>
    </location>
</feature>
<organism evidence="2 3">
    <name type="scientific">Croceimicrobium hydrocarbonivorans</name>
    <dbReference type="NCBI Taxonomy" id="2761580"/>
    <lineage>
        <taxon>Bacteria</taxon>
        <taxon>Pseudomonadati</taxon>
        <taxon>Bacteroidota</taxon>
        <taxon>Flavobacteriia</taxon>
        <taxon>Flavobacteriales</taxon>
        <taxon>Owenweeksiaceae</taxon>
        <taxon>Croceimicrobium</taxon>
    </lineage>
</organism>
<evidence type="ECO:0000313" key="2">
    <source>
        <dbReference type="EMBL" id="QNR25067.1"/>
    </source>
</evidence>
<feature type="transmembrane region" description="Helical" evidence="1">
    <location>
        <begin position="366"/>
        <end position="384"/>
    </location>
</feature>
<dbReference type="Pfam" id="PF13687">
    <property type="entry name" value="DUF4153"/>
    <property type="match status" value="1"/>
</dbReference>
<keyword evidence="1" id="KW-1133">Transmembrane helix</keyword>
<dbReference type="RefSeq" id="WP_210759592.1">
    <property type="nucleotide sequence ID" value="NZ_CP060139.1"/>
</dbReference>
<feature type="transmembrane region" description="Helical" evidence="1">
    <location>
        <begin position="181"/>
        <end position="199"/>
    </location>
</feature>
<evidence type="ECO:0000256" key="1">
    <source>
        <dbReference type="SAM" id="Phobius"/>
    </source>
</evidence>
<dbReference type="Proteomes" id="UP000516305">
    <property type="component" value="Chromosome"/>
</dbReference>
<reference evidence="2 3" key="1">
    <citation type="submission" date="2020-08" db="EMBL/GenBank/DDBJ databases">
        <title>Croceimicrobium hydrocarbonivorans gen. nov., sp. nov., a novel marine bacterium isolated from a bacterial consortium that degrades polyethylene terephthalate.</title>
        <authorList>
            <person name="Liu R."/>
        </authorList>
    </citation>
    <scope>NUCLEOTIDE SEQUENCE [LARGE SCALE GENOMIC DNA]</scope>
    <source>
        <strain evidence="2 3">A20-9</strain>
    </source>
</reference>
<feature type="transmembrane region" description="Helical" evidence="1">
    <location>
        <begin position="57"/>
        <end position="81"/>
    </location>
</feature>
<feature type="transmembrane region" description="Helical" evidence="1">
    <location>
        <begin position="231"/>
        <end position="253"/>
    </location>
</feature>
<keyword evidence="3" id="KW-1185">Reference proteome</keyword>
<keyword evidence="1" id="KW-0472">Membrane</keyword>
<sequence>MKTKIRPYLTWTLAISAALLFDDVSYGLNASIFSSLSVLALLFLYSEIPLKRKALALLPHLCIALYLSLYPQALSVFFWYLSYLLMWSMAAVSNSSLLLPFQGLASMLGSPFKHWAPKPSPPQSETLQEQEAKRVQNTNRWAAILLVSIIAVTFAFLYALSNPIFSNILEDIQWPEIEADLVWSSMGIYLLLYGLLRFYKVSVFERLNELPNSLASADYSKENPEFPIAKWSLLIVSGMLLIMNLTDLVVIFSGKLPSGMSYSEYVHQGFYSLIFSMAFALGLMVIFFRGALNFHDHIHRIRQIARFWIIQNLALALITAYKNMLYVEVYGLTYKRIGVFACLLAVSLGLALMIRKINHARSNWYFFNRLSVLGYALIMIYALIPYDLWISRYNLRYAQAKDLYYIQNLAHPDLVELEAYMQKMPEGPEEYRYTREFLNRRKESIEYKAAIQSWREWNWYFNYIKSLNI</sequence>
<proteinExistence type="predicted"/>
<feature type="transmembrane region" description="Helical" evidence="1">
    <location>
        <begin position="26"/>
        <end position="45"/>
    </location>
</feature>
<feature type="transmembrane region" description="Helical" evidence="1">
    <location>
        <begin position="304"/>
        <end position="321"/>
    </location>
</feature>
<protein>
    <submittedName>
        <fullName evidence="2">DUF4173 domain-containing protein</fullName>
    </submittedName>
</protein>
<feature type="transmembrane region" description="Helical" evidence="1">
    <location>
        <begin position="141"/>
        <end position="161"/>
    </location>
</feature>
<dbReference type="InterPro" id="IPR025291">
    <property type="entry name" value="DUF4153"/>
</dbReference>
<dbReference type="KEGG" id="chyd:H4K34_04255"/>
<dbReference type="EMBL" id="CP060139">
    <property type="protein sequence ID" value="QNR25067.1"/>
    <property type="molecule type" value="Genomic_DNA"/>
</dbReference>
<keyword evidence="1" id="KW-0812">Transmembrane</keyword>
<dbReference type="AlphaFoldDB" id="A0A7H0VH69"/>